<name>A0A9W9FKG3_9EURO</name>
<dbReference type="RefSeq" id="XP_056512596.1">
    <property type="nucleotide sequence ID" value="XM_056654569.1"/>
</dbReference>
<dbReference type="AlphaFoldDB" id="A0A9W9FKG3"/>
<dbReference type="Gene3D" id="1.25.40.10">
    <property type="entry name" value="Tetratricopeptide repeat domain"/>
    <property type="match status" value="1"/>
</dbReference>
<reference evidence="1" key="1">
    <citation type="submission" date="2022-11" db="EMBL/GenBank/DDBJ databases">
        <authorList>
            <person name="Petersen C."/>
        </authorList>
    </citation>
    <scope>NUCLEOTIDE SEQUENCE</scope>
    <source>
        <strain evidence="1">IBT 34128</strain>
    </source>
</reference>
<dbReference type="InterPro" id="IPR011990">
    <property type="entry name" value="TPR-like_helical_dom_sf"/>
</dbReference>
<dbReference type="PANTHER" id="PTHR45588">
    <property type="entry name" value="TPR DOMAIN-CONTAINING PROTEIN"/>
    <property type="match status" value="1"/>
</dbReference>
<dbReference type="OrthoDB" id="414774at2759"/>
<evidence type="ECO:0000313" key="1">
    <source>
        <dbReference type="EMBL" id="KAJ5101765.1"/>
    </source>
</evidence>
<dbReference type="PANTHER" id="PTHR45588:SF3">
    <property type="entry name" value="TPR DOMAIN PROTEIN"/>
    <property type="match status" value="1"/>
</dbReference>
<accession>A0A9W9FKG3</accession>
<gene>
    <name evidence="1" type="ORF">NUU61_003987</name>
</gene>
<evidence type="ECO:0008006" key="3">
    <source>
        <dbReference type="Google" id="ProtNLM"/>
    </source>
</evidence>
<dbReference type="Proteomes" id="UP001141434">
    <property type="component" value="Unassembled WGS sequence"/>
</dbReference>
<proteinExistence type="predicted"/>
<keyword evidence="2" id="KW-1185">Reference proteome</keyword>
<organism evidence="1 2">
    <name type="scientific">Penicillium alfredii</name>
    <dbReference type="NCBI Taxonomy" id="1506179"/>
    <lineage>
        <taxon>Eukaryota</taxon>
        <taxon>Fungi</taxon>
        <taxon>Dikarya</taxon>
        <taxon>Ascomycota</taxon>
        <taxon>Pezizomycotina</taxon>
        <taxon>Eurotiomycetes</taxon>
        <taxon>Eurotiomycetidae</taxon>
        <taxon>Eurotiales</taxon>
        <taxon>Aspergillaceae</taxon>
        <taxon>Penicillium</taxon>
    </lineage>
</organism>
<protein>
    <recommendedName>
        <fullName evidence="3">Tetratricopeptide repeat protein</fullName>
    </recommendedName>
</protein>
<sequence length="204" mass="22681">MRNPPTQTEYPYDLGSFGRQITTNSPEAQTWFNRGLTWAYTFNHKESAACFEKAIARDESCAMAYWGLAYATGPNYNQPWHFFGAGLKLVVESTYHAARKAQSLATNASAIEQARIAAIQARFRSDQLAEMEQYAAQNQAYADAMGAAYEKFSDDLDVATLYADALISLTPWNLWDLATGKPNPGTRTLDAKRVLESNPLTKST</sequence>
<evidence type="ECO:0000313" key="2">
    <source>
        <dbReference type="Proteomes" id="UP001141434"/>
    </source>
</evidence>
<reference evidence="1" key="2">
    <citation type="journal article" date="2023" name="IMA Fungus">
        <title>Comparative genomic study of the Penicillium genus elucidates a diverse pangenome and 15 lateral gene transfer events.</title>
        <authorList>
            <person name="Petersen C."/>
            <person name="Sorensen T."/>
            <person name="Nielsen M.R."/>
            <person name="Sondergaard T.E."/>
            <person name="Sorensen J.L."/>
            <person name="Fitzpatrick D.A."/>
            <person name="Frisvad J.C."/>
            <person name="Nielsen K.L."/>
        </authorList>
    </citation>
    <scope>NUCLEOTIDE SEQUENCE</scope>
    <source>
        <strain evidence="1">IBT 34128</strain>
    </source>
</reference>
<dbReference type="GeneID" id="81393737"/>
<comment type="caution">
    <text evidence="1">The sequence shown here is derived from an EMBL/GenBank/DDBJ whole genome shotgun (WGS) entry which is preliminary data.</text>
</comment>
<dbReference type="EMBL" id="JAPMSZ010000005">
    <property type="protein sequence ID" value="KAJ5101765.1"/>
    <property type="molecule type" value="Genomic_DNA"/>
</dbReference>
<dbReference type="SUPFAM" id="SSF48452">
    <property type="entry name" value="TPR-like"/>
    <property type="match status" value="1"/>
</dbReference>